<dbReference type="EMBL" id="CADCXV010000964">
    <property type="protein sequence ID" value="CAB0039507.1"/>
    <property type="molecule type" value="Genomic_DNA"/>
</dbReference>
<proteinExistence type="predicted"/>
<evidence type="ECO:0000313" key="1">
    <source>
        <dbReference type="EMBL" id="CAB0039507.1"/>
    </source>
</evidence>
<dbReference type="AlphaFoldDB" id="A0A6H5IUX8"/>
<dbReference type="Proteomes" id="UP000479190">
    <property type="component" value="Unassembled WGS sequence"/>
</dbReference>
<organism evidence="1 2">
    <name type="scientific">Trichogramma brassicae</name>
    <dbReference type="NCBI Taxonomy" id="86971"/>
    <lineage>
        <taxon>Eukaryota</taxon>
        <taxon>Metazoa</taxon>
        <taxon>Ecdysozoa</taxon>
        <taxon>Arthropoda</taxon>
        <taxon>Hexapoda</taxon>
        <taxon>Insecta</taxon>
        <taxon>Pterygota</taxon>
        <taxon>Neoptera</taxon>
        <taxon>Endopterygota</taxon>
        <taxon>Hymenoptera</taxon>
        <taxon>Apocrita</taxon>
        <taxon>Proctotrupomorpha</taxon>
        <taxon>Chalcidoidea</taxon>
        <taxon>Trichogrammatidae</taxon>
        <taxon>Trichogramma</taxon>
    </lineage>
</organism>
<sequence>PIIVESAVLVAAILYLDEPTLLAFSIGLYAIKSRVLSRSECVLVLPTAVCRITKQASKYSCMLAIFLQCKPLENQEAVSRLLLTFDPGSRTKQRERQKICRNPRAAVHSQRYDNTLSALCPACLTTMEDAEHAFFHCSRCHEERERLQRVLHEVIEPESIVRLMLETAGNWMAVSSFAQSAVSRLRQEAQDM</sequence>
<gene>
    <name evidence="1" type="ORF">TBRA_LOCUS11248</name>
</gene>
<evidence type="ECO:0000313" key="2">
    <source>
        <dbReference type="Proteomes" id="UP000479190"/>
    </source>
</evidence>
<accession>A0A6H5IUX8</accession>
<reference evidence="1 2" key="1">
    <citation type="submission" date="2020-02" db="EMBL/GenBank/DDBJ databases">
        <authorList>
            <person name="Ferguson B K."/>
        </authorList>
    </citation>
    <scope>NUCLEOTIDE SEQUENCE [LARGE SCALE GENOMIC DNA]</scope>
</reference>
<feature type="non-terminal residue" evidence="1">
    <location>
        <position position="1"/>
    </location>
</feature>
<protein>
    <recommendedName>
        <fullName evidence="3">Reverse transcriptase zinc-binding domain-containing protein</fullName>
    </recommendedName>
</protein>
<keyword evidence="2" id="KW-1185">Reference proteome</keyword>
<evidence type="ECO:0008006" key="3">
    <source>
        <dbReference type="Google" id="ProtNLM"/>
    </source>
</evidence>
<dbReference type="OrthoDB" id="6624721at2759"/>
<name>A0A6H5IUX8_9HYME</name>